<reference evidence="2 3" key="1">
    <citation type="submission" date="2019-01" db="EMBL/GenBank/DDBJ databases">
        <title>Egibacter rhizosphaerae EGI 80759T.</title>
        <authorList>
            <person name="Chen D.-D."/>
            <person name="Tian Y."/>
            <person name="Jiao J.-Y."/>
            <person name="Zhang X.-T."/>
            <person name="Zhang Y.-G."/>
            <person name="Zhang Y."/>
            <person name="Xiao M."/>
            <person name="Shu W.-S."/>
            <person name="Li W.-J."/>
        </authorList>
    </citation>
    <scope>NUCLEOTIDE SEQUENCE [LARGE SCALE GENOMIC DNA]</scope>
    <source>
        <strain evidence="2 3">EGI 80759</strain>
    </source>
</reference>
<dbReference type="SMART" id="SM00418">
    <property type="entry name" value="HTH_ARSR"/>
    <property type="match status" value="1"/>
</dbReference>
<feature type="domain" description="HTH arsR-type" evidence="1">
    <location>
        <begin position="7"/>
        <end position="101"/>
    </location>
</feature>
<gene>
    <name evidence="2" type="ORF">ER308_17545</name>
</gene>
<protein>
    <submittedName>
        <fullName evidence="2">ArsR family transcriptional regulator</fullName>
    </submittedName>
</protein>
<dbReference type="Gene3D" id="1.10.10.10">
    <property type="entry name" value="Winged helix-like DNA-binding domain superfamily/Winged helix DNA-binding domain"/>
    <property type="match status" value="1"/>
</dbReference>
<dbReference type="PANTHER" id="PTHR38600">
    <property type="entry name" value="TRANSCRIPTIONAL REGULATORY PROTEIN"/>
    <property type="match status" value="1"/>
</dbReference>
<proteinExistence type="predicted"/>
<dbReference type="CDD" id="cd00090">
    <property type="entry name" value="HTH_ARSR"/>
    <property type="match status" value="1"/>
</dbReference>
<keyword evidence="3" id="KW-1185">Reference proteome</keyword>
<dbReference type="NCBIfam" id="NF033788">
    <property type="entry name" value="HTH_metalloreg"/>
    <property type="match status" value="1"/>
</dbReference>
<dbReference type="Pfam" id="PF12840">
    <property type="entry name" value="HTH_20"/>
    <property type="match status" value="1"/>
</dbReference>
<dbReference type="PANTHER" id="PTHR38600:SF2">
    <property type="entry name" value="SLL0088 PROTEIN"/>
    <property type="match status" value="1"/>
</dbReference>
<sequence length="120" mass="12670">MNDAHGDPSAQEAAVDAVFAALADGTRRDVVARLAQAPATATELAAALPVSRQAIAKHLDVLEHAGLVQRTREGRAVRYHLTPAPLGPAMAWMVDVGAEWDGALARLAVLAAEEESWQAR</sequence>
<name>A0A411YIS2_9ACTN</name>
<dbReference type="EMBL" id="CP036402">
    <property type="protein sequence ID" value="QBI21194.1"/>
    <property type="molecule type" value="Genomic_DNA"/>
</dbReference>
<dbReference type="OrthoDB" id="3630048at2"/>
<accession>A0A411YIS2</accession>
<dbReference type="InterPro" id="IPR036388">
    <property type="entry name" value="WH-like_DNA-bd_sf"/>
</dbReference>
<evidence type="ECO:0000313" key="2">
    <source>
        <dbReference type="EMBL" id="QBI21194.1"/>
    </source>
</evidence>
<dbReference type="InterPro" id="IPR001845">
    <property type="entry name" value="HTH_ArsR_DNA-bd_dom"/>
</dbReference>
<dbReference type="PROSITE" id="PS50987">
    <property type="entry name" value="HTH_ARSR_2"/>
    <property type="match status" value="1"/>
</dbReference>
<dbReference type="KEGG" id="erz:ER308_17545"/>
<dbReference type="AlphaFoldDB" id="A0A411YIS2"/>
<evidence type="ECO:0000259" key="1">
    <source>
        <dbReference type="PROSITE" id="PS50987"/>
    </source>
</evidence>
<dbReference type="InterPro" id="IPR036390">
    <property type="entry name" value="WH_DNA-bd_sf"/>
</dbReference>
<dbReference type="InterPro" id="IPR011991">
    <property type="entry name" value="ArsR-like_HTH"/>
</dbReference>
<dbReference type="RefSeq" id="WP_131156187.1">
    <property type="nucleotide sequence ID" value="NZ_CP036402.1"/>
</dbReference>
<dbReference type="GO" id="GO:0003700">
    <property type="term" value="F:DNA-binding transcription factor activity"/>
    <property type="evidence" value="ECO:0007669"/>
    <property type="project" value="InterPro"/>
</dbReference>
<evidence type="ECO:0000313" key="3">
    <source>
        <dbReference type="Proteomes" id="UP000291469"/>
    </source>
</evidence>
<dbReference type="SUPFAM" id="SSF46785">
    <property type="entry name" value="Winged helix' DNA-binding domain"/>
    <property type="match status" value="1"/>
</dbReference>
<dbReference type="Proteomes" id="UP000291469">
    <property type="component" value="Chromosome"/>
</dbReference>
<organism evidence="2 3">
    <name type="scientific">Egibacter rhizosphaerae</name>
    <dbReference type="NCBI Taxonomy" id="1670831"/>
    <lineage>
        <taxon>Bacteria</taxon>
        <taxon>Bacillati</taxon>
        <taxon>Actinomycetota</taxon>
        <taxon>Nitriliruptoria</taxon>
        <taxon>Egibacterales</taxon>
        <taxon>Egibacteraceae</taxon>
        <taxon>Egibacter</taxon>
    </lineage>
</organism>
<dbReference type="PRINTS" id="PR00778">
    <property type="entry name" value="HTHARSR"/>
</dbReference>